<reference evidence="2" key="1">
    <citation type="journal article" date="2010" name="PLoS Genet.">
        <title>The genome of a pathogenic rhodococcus: cooptive virulence underpinned by key gene acquisitions.</title>
        <authorList>
            <person name="Letek M."/>
            <person name="Gonzalez P."/>
            <person name="Macarthur I."/>
            <person name="Rodriguez H."/>
            <person name="Freeman T.C."/>
            <person name="Valero-Rello A."/>
            <person name="Blanco M."/>
            <person name="Buckley T."/>
            <person name="Cherevach I."/>
            <person name="Fahey R."/>
            <person name="Hapeshi A."/>
            <person name="Holdstock J."/>
            <person name="Leadon D."/>
            <person name="Navas J."/>
            <person name="Ocampo A."/>
            <person name="Quail M.A."/>
            <person name="Sanders M."/>
            <person name="Scortti M.M."/>
            <person name="Prescott J.F."/>
            <person name="Fogarty U."/>
            <person name="Meijer W.G."/>
            <person name="Parkhill J."/>
            <person name="Bentley S.D."/>
            <person name="Vazquez-Boland J.A."/>
        </authorList>
    </citation>
    <scope>NUCLEOTIDE SEQUENCE [LARGE SCALE GENOMIC DNA]</scope>
    <source>
        <strain evidence="2 3">103S</strain>
    </source>
</reference>
<dbReference type="InterPro" id="IPR024520">
    <property type="entry name" value="DUF3558"/>
</dbReference>
<dbReference type="Proteomes" id="UP001154400">
    <property type="component" value="Chromosome"/>
</dbReference>
<gene>
    <name evidence="2" type="ordered locus">REQ_01330</name>
</gene>
<proteinExistence type="predicted"/>
<evidence type="ECO:0000313" key="2">
    <source>
        <dbReference type="EMBL" id="CBH46284.1"/>
    </source>
</evidence>
<sequence length="176" mass="18772">MSRWGMAVLVVAGVVGLAGCGSTSVEGQAETTKPEAGEPTFDPCSIPEDVLRAIGLDPASEARDIQDVKQPGWSLCSWNDPDVSFFVTIFATGRPLDSILTDERFTDVTPVAINGREAFTVRETSDKRNEHCDVVLAAGPDTLMLQSDYAKGLPPSESPCPLAVENAQLLEPAVPR</sequence>
<dbReference type="AlphaFoldDB" id="A0A3S5Y181"/>
<protein>
    <submittedName>
        <fullName evidence="2">Lipoprotein</fullName>
    </submittedName>
</protein>
<dbReference type="Pfam" id="PF12079">
    <property type="entry name" value="DUF3558"/>
    <property type="match status" value="1"/>
</dbReference>
<accession>A0A3S5Y181</accession>
<dbReference type="PROSITE" id="PS51257">
    <property type="entry name" value="PROKAR_LIPOPROTEIN"/>
    <property type="match status" value="1"/>
</dbReference>
<feature type="region of interest" description="Disordered" evidence="1">
    <location>
        <begin position="23"/>
        <end position="42"/>
    </location>
</feature>
<name>A0A3S5Y181_RHOH1</name>
<evidence type="ECO:0000313" key="3">
    <source>
        <dbReference type="Proteomes" id="UP000006892"/>
    </source>
</evidence>
<dbReference type="EMBL" id="FN563149">
    <property type="protein sequence ID" value="CBH46284.1"/>
    <property type="molecule type" value="Genomic_DNA"/>
</dbReference>
<evidence type="ECO:0000256" key="1">
    <source>
        <dbReference type="SAM" id="MobiDB-lite"/>
    </source>
</evidence>
<keyword evidence="2" id="KW-0449">Lipoprotein</keyword>
<organism evidence="2">
    <name type="scientific">Rhodococcus hoagii (strain 103S)</name>
    <name type="common">Rhodococcus equi</name>
    <dbReference type="NCBI Taxonomy" id="685727"/>
    <lineage>
        <taxon>Bacteria</taxon>
        <taxon>Bacillati</taxon>
        <taxon>Actinomycetota</taxon>
        <taxon>Actinomycetes</taxon>
        <taxon>Mycobacteriales</taxon>
        <taxon>Nocardiaceae</taxon>
        <taxon>Prescottella</taxon>
    </lineage>
</organism>
<dbReference type="KEGG" id="req:REQ_01330"/>